<keyword evidence="1" id="KW-0175">Coiled coil</keyword>
<accession>A0A6S7HBR6</accession>
<dbReference type="Proteomes" id="UP001152795">
    <property type="component" value="Unassembled WGS sequence"/>
</dbReference>
<feature type="compositionally biased region" description="Polar residues" evidence="2">
    <location>
        <begin position="276"/>
        <end position="286"/>
    </location>
</feature>
<evidence type="ECO:0000313" key="3">
    <source>
        <dbReference type="EMBL" id="CAB4000420.1"/>
    </source>
</evidence>
<evidence type="ECO:0000256" key="1">
    <source>
        <dbReference type="SAM" id="Coils"/>
    </source>
</evidence>
<sequence>MNCLHGKPAAYSTTSNGTFWFCGEDPSCNFICAENECYMYKKAIMTWRCTDQPHLRYREHNKLAKMCVVKDLMKENFGRPFFVCGEKGKQCSFWTWGIWTWDKKHGREKAANTSQDGDKNLHSSLHNLTVLTEPMINEASEINVLKQTMNEFIETMAAKFEVLTSDVHNLKTEKFDLLAAEIDDLKSKDSYAIGDELKSEINRLKLENTSLFERNLNLLCTVSDLNTKIKDLENDKMSLMTAIKLLQVDVNVQGETTGSWTEIRSNKKAESKHPTDSSNASRSSVITVDDSFDDKPEGPSVRVNTNSFPYLAWKEQTPVPMR</sequence>
<dbReference type="EMBL" id="CACRXK020003833">
    <property type="protein sequence ID" value="CAB4000420.1"/>
    <property type="molecule type" value="Genomic_DNA"/>
</dbReference>
<organism evidence="3 4">
    <name type="scientific">Paramuricea clavata</name>
    <name type="common">Red gorgonian</name>
    <name type="synonym">Violescent sea-whip</name>
    <dbReference type="NCBI Taxonomy" id="317549"/>
    <lineage>
        <taxon>Eukaryota</taxon>
        <taxon>Metazoa</taxon>
        <taxon>Cnidaria</taxon>
        <taxon>Anthozoa</taxon>
        <taxon>Octocorallia</taxon>
        <taxon>Malacalcyonacea</taxon>
        <taxon>Plexauridae</taxon>
        <taxon>Paramuricea</taxon>
    </lineage>
</organism>
<gene>
    <name evidence="3" type="ORF">PACLA_8A017082</name>
</gene>
<comment type="caution">
    <text evidence="3">The sequence shown here is derived from an EMBL/GenBank/DDBJ whole genome shotgun (WGS) entry which is preliminary data.</text>
</comment>
<reference evidence="3" key="1">
    <citation type="submission" date="2020-04" db="EMBL/GenBank/DDBJ databases">
        <authorList>
            <person name="Alioto T."/>
            <person name="Alioto T."/>
            <person name="Gomez Garrido J."/>
        </authorList>
    </citation>
    <scope>NUCLEOTIDE SEQUENCE</scope>
    <source>
        <strain evidence="3">A484AB</strain>
    </source>
</reference>
<proteinExistence type="predicted"/>
<feature type="coiled-coil region" evidence="1">
    <location>
        <begin position="215"/>
        <end position="249"/>
    </location>
</feature>
<protein>
    <submittedName>
        <fullName evidence="3">Uncharacterized protein</fullName>
    </submittedName>
</protein>
<feature type="region of interest" description="Disordered" evidence="2">
    <location>
        <begin position="262"/>
        <end position="304"/>
    </location>
</feature>
<evidence type="ECO:0000313" key="4">
    <source>
        <dbReference type="Proteomes" id="UP001152795"/>
    </source>
</evidence>
<feature type="compositionally biased region" description="Basic and acidic residues" evidence="2">
    <location>
        <begin position="264"/>
        <end position="275"/>
    </location>
</feature>
<name>A0A6S7HBR6_PARCT</name>
<evidence type="ECO:0000256" key="2">
    <source>
        <dbReference type="SAM" id="MobiDB-lite"/>
    </source>
</evidence>
<keyword evidence="4" id="KW-1185">Reference proteome</keyword>
<dbReference type="AlphaFoldDB" id="A0A6S7HBR6"/>